<evidence type="ECO:0000313" key="2">
    <source>
        <dbReference type="EMBL" id="MDI4648178.1"/>
    </source>
</evidence>
<reference evidence="2" key="1">
    <citation type="submission" date="2023-04" db="EMBL/GenBank/DDBJ databases">
        <title>Comparative genomic analysis of Cohnella hashimotonis sp. nov., isolated from the International Space Station.</title>
        <authorList>
            <person name="Venkateswaran K."/>
            <person name="Simpson A."/>
        </authorList>
    </citation>
    <scope>NUCLEOTIDE SEQUENCE</scope>
    <source>
        <strain evidence="2">F6_2S_P_1</strain>
    </source>
</reference>
<dbReference type="RefSeq" id="WP_282910912.1">
    <property type="nucleotide sequence ID" value="NZ_JAGRPV010000001.1"/>
</dbReference>
<organism evidence="2 3">
    <name type="scientific">Cohnella hashimotonis</name>
    <dbReference type="NCBI Taxonomy" id="2826895"/>
    <lineage>
        <taxon>Bacteria</taxon>
        <taxon>Bacillati</taxon>
        <taxon>Bacillota</taxon>
        <taxon>Bacilli</taxon>
        <taxon>Bacillales</taxon>
        <taxon>Paenibacillaceae</taxon>
        <taxon>Cohnella</taxon>
    </lineage>
</organism>
<gene>
    <name evidence="2" type="ORF">KB449_24720</name>
</gene>
<keyword evidence="1" id="KW-0812">Transmembrane</keyword>
<evidence type="ECO:0000256" key="1">
    <source>
        <dbReference type="SAM" id="Phobius"/>
    </source>
</evidence>
<evidence type="ECO:0000313" key="3">
    <source>
        <dbReference type="Proteomes" id="UP001161691"/>
    </source>
</evidence>
<dbReference type="InterPro" id="IPR036249">
    <property type="entry name" value="Thioredoxin-like_sf"/>
</dbReference>
<protein>
    <recommendedName>
        <fullName evidence="4">Thioredoxin domain-containing protein</fullName>
    </recommendedName>
</protein>
<evidence type="ECO:0008006" key="4">
    <source>
        <dbReference type="Google" id="ProtNLM"/>
    </source>
</evidence>
<accession>A0ABT6TMT8</accession>
<comment type="caution">
    <text evidence="2">The sequence shown here is derived from an EMBL/GenBank/DDBJ whole genome shotgun (WGS) entry which is preliminary data.</text>
</comment>
<dbReference type="SUPFAM" id="SSF52833">
    <property type="entry name" value="Thioredoxin-like"/>
    <property type="match status" value="1"/>
</dbReference>
<feature type="transmembrane region" description="Helical" evidence="1">
    <location>
        <begin position="6"/>
        <end position="24"/>
    </location>
</feature>
<sequence length="175" mass="19307">MSDFFFLSYWTLWALVALLAYAVLAMMKRLYRISLPASDRGLPVGAPFPLASRAERIAGGEQPPAGFFAIFTAADCHACKQVYPVVEQFSKRHPRHRFELYMLATEEEGEPIMQAHATALTATFVDDLGAYEVPGVPFAYYLAGDGTVLSKGIFHEAAHLEHLIATGKKALRRSA</sequence>
<keyword evidence="1" id="KW-0472">Membrane</keyword>
<keyword evidence="3" id="KW-1185">Reference proteome</keyword>
<dbReference type="Proteomes" id="UP001161691">
    <property type="component" value="Unassembled WGS sequence"/>
</dbReference>
<dbReference type="EMBL" id="JAGRPV010000001">
    <property type="protein sequence ID" value="MDI4648178.1"/>
    <property type="molecule type" value="Genomic_DNA"/>
</dbReference>
<name>A0ABT6TMT8_9BACL</name>
<dbReference type="Gene3D" id="3.40.30.10">
    <property type="entry name" value="Glutaredoxin"/>
    <property type="match status" value="1"/>
</dbReference>
<proteinExistence type="predicted"/>
<keyword evidence="1" id="KW-1133">Transmembrane helix</keyword>